<evidence type="ECO:0000256" key="1">
    <source>
        <dbReference type="SAM" id="SignalP"/>
    </source>
</evidence>
<dbReference type="RefSeq" id="XP_011392015.1">
    <property type="nucleotide sequence ID" value="XM_011393713.1"/>
</dbReference>
<dbReference type="VEuPathDB" id="FungiDB:UMAG_05302"/>
<proteinExistence type="predicted"/>
<dbReference type="KEGG" id="uma:UMAG_05302"/>
<keyword evidence="3" id="KW-1185">Reference proteome</keyword>
<dbReference type="OMA" id="PAYQMEA"/>
<sequence length="207" mass="23279">MNRLQSYTRVFIALVLFSMVCNCFATGGFDYENLASSSSSSGHHDYRLESSPMGRFQTKDYANLLNSRLKDMGWGSEPLAKGLLVPREDLESFVSSVQDVLKTESGQKGLLYLGNTPDSRKVHAVLLKGAQSRSPNIAIISTPKVWRSLNQKIQLHTFAQIDNSNLFDLHQLLQHDFNYSQLDSLARNALPKTPQSEFDNLLPRFPL</sequence>
<dbReference type="AlphaFoldDB" id="A0A0D1BW91"/>
<evidence type="ECO:0000313" key="3">
    <source>
        <dbReference type="Proteomes" id="UP000000561"/>
    </source>
</evidence>
<name>A0A0D1BW91_MYCMD</name>
<dbReference type="eggNOG" id="ENOG502TAXK">
    <property type="taxonomic scope" value="Eukaryota"/>
</dbReference>
<feature type="chain" id="PRO_5002227771" evidence="1">
    <location>
        <begin position="26"/>
        <end position="207"/>
    </location>
</feature>
<dbReference type="GeneID" id="23565230"/>
<feature type="signal peptide" evidence="1">
    <location>
        <begin position="1"/>
        <end position="25"/>
    </location>
</feature>
<dbReference type="EMBL" id="CM003158">
    <property type="protein sequence ID" value="KIS66302.1"/>
    <property type="molecule type" value="Genomic_DNA"/>
</dbReference>
<evidence type="ECO:0000313" key="2">
    <source>
        <dbReference type="EMBL" id="KIS66302.1"/>
    </source>
</evidence>
<dbReference type="Proteomes" id="UP000000561">
    <property type="component" value="Chromosome 19"/>
</dbReference>
<dbReference type="InParanoid" id="A0A0D1BW91"/>
<accession>A0A0D1BW91</accession>
<gene>
    <name evidence="2" type="ORF">UMAG_05302</name>
</gene>
<reference evidence="2 3" key="1">
    <citation type="journal article" date="2006" name="Nature">
        <title>Insights from the genome of the biotrophic fungal plant pathogen Ustilago maydis.</title>
        <authorList>
            <person name="Kamper J."/>
            <person name="Kahmann R."/>
            <person name="Bolker M."/>
            <person name="Ma L.J."/>
            <person name="Brefort T."/>
            <person name="Saville B.J."/>
            <person name="Banuett F."/>
            <person name="Kronstad J.W."/>
            <person name="Gold S.E."/>
            <person name="Muller O."/>
            <person name="Perlin M.H."/>
            <person name="Wosten H.A."/>
            <person name="de Vries R."/>
            <person name="Ruiz-Herrera J."/>
            <person name="Reynaga-Pena C.G."/>
            <person name="Snetselaar K."/>
            <person name="McCann M."/>
            <person name="Perez-Martin J."/>
            <person name="Feldbrugge M."/>
            <person name="Basse C.W."/>
            <person name="Steinberg G."/>
            <person name="Ibeas J.I."/>
            <person name="Holloman W."/>
            <person name="Guzman P."/>
            <person name="Farman M."/>
            <person name="Stajich J.E."/>
            <person name="Sentandreu R."/>
            <person name="Gonzalez-Prieto J.M."/>
            <person name="Kennell J.C."/>
            <person name="Molina L."/>
            <person name="Schirawski J."/>
            <person name="Mendoza-Mendoza A."/>
            <person name="Greilinger D."/>
            <person name="Munch K."/>
            <person name="Rossel N."/>
            <person name="Scherer M."/>
            <person name="Vranes M."/>
            <person name="Ladendorf O."/>
            <person name="Vincon V."/>
            <person name="Fuchs U."/>
            <person name="Sandrock B."/>
            <person name="Meng S."/>
            <person name="Ho E.C."/>
            <person name="Cahill M.J."/>
            <person name="Boyce K.J."/>
            <person name="Klose J."/>
            <person name="Klosterman S.J."/>
            <person name="Deelstra H.J."/>
            <person name="Ortiz-Castellanos L."/>
            <person name="Li W."/>
            <person name="Sanchez-Alonso P."/>
            <person name="Schreier P.H."/>
            <person name="Hauser-Hahn I."/>
            <person name="Vaupel M."/>
            <person name="Koopmann E."/>
            <person name="Friedrich G."/>
            <person name="Voss H."/>
            <person name="Schluter T."/>
            <person name="Margolis J."/>
            <person name="Platt D."/>
            <person name="Swimmer C."/>
            <person name="Gnirke A."/>
            <person name="Chen F."/>
            <person name="Vysotskaia V."/>
            <person name="Mannhaupt G."/>
            <person name="Guldener U."/>
            <person name="Munsterkotter M."/>
            <person name="Haase D."/>
            <person name="Oesterheld M."/>
            <person name="Mewes H.W."/>
            <person name="Mauceli E.W."/>
            <person name="DeCaprio D."/>
            <person name="Wade C.M."/>
            <person name="Butler J."/>
            <person name="Young S."/>
            <person name="Jaffe D.B."/>
            <person name="Calvo S."/>
            <person name="Nusbaum C."/>
            <person name="Galagan J."/>
            <person name="Birren B.W."/>
        </authorList>
    </citation>
    <scope>NUCLEOTIDE SEQUENCE [LARGE SCALE GENOMIC DNA]</scope>
    <source>
        <strain evidence="3">DSM 14603 / FGSC 9021 / UM521</strain>
    </source>
</reference>
<keyword evidence="1" id="KW-0732">Signal</keyword>
<protein>
    <submittedName>
        <fullName evidence="2">Uncharacterized protein</fullName>
    </submittedName>
</protein>
<dbReference type="OrthoDB" id="2548654at2759"/>
<organism evidence="2 3">
    <name type="scientific">Mycosarcoma maydis</name>
    <name type="common">Corn smut fungus</name>
    <name type="synonym">Ustilago maydis</name>
    <dbReference type="NCBI Taxonomy" id="5270"/>
    <lineage>
        <taxon>Eukaryota</taxon>
        <taxon>Fungi</taxon>
        <taxon>Dikarya</taxon>
        <taxon>Basidiomycota</taxon>
        <taxon>Ustilaginomycotina</taxon>
        <taxon>Ustilaginomycetes</taxon>
        <taxon>Ustilaginales</taxon>
        <taxon>Ustilaginaceae</taxon>
        <taxon>Mycosarcoma</taxon>
    </lineage>
</organism>